<dbReference type="GO" id="GO:0016874">
    <property type="term" value="F:ligase activity"/>
    <property type="evidence" value="ECO:0007669"/>
    <property type="project" value="UniProtKB-KW"/>
</dbReference>
<dbReference type="EMBL" id="JBHLTC010000038">
    <property type="protein sequence ID" value="MFC0628285.1"/>
    <property type="molecule type" value="Genomic_DNA"/>
</dbReference>
<proteinExistence type="predicted"/>
<dbReference type="SUPFAM" id="SSF55144">
    <property type="entry name" value="LigT-like"/>
    <property type="match status" value="1"/>
</dbReference>
<dbReference type="RefSeq" id="WP_380054279.1">
    <property type="nucleotide sequence ID" value="NZ_JBHLTC010000038.1"/>
</dbReference>
<sequence length="217" mass="24526">MTSSPEWTHRHHEELRDHWWWRPGWKIGTRFYAWHITVDDQPGLHELAERYQAELATVPGLDLIPRDWLHLTMQGDGFVEDVPPEQVEAILAAARNRLGEIAAFEAHFGRPVVTAEAIILPPDPVEPFDQLRTAVRAAIGDALGPTAVPEEANGYRPHISLAYVNAQQPAANAIQAIERVTAGAARTSIRTVSLIEMHRDNRMYEWRTVEAVRLANR</sequence>
<accession>A0ABV6QUU8</accession>
<name>A0ABV6QUU8_9ACTN</name>
<evidence type="ECO:0000313" key="2">
    <source>
        <dbReference type="Proteomes" id="UP001589890"/>
    </source>
</evidence>
<dbReference type="InterPro" id="IPR009097">
    <property type="entry name" value="Cyclic_Pdiesterase"/>
</dbReference>
<reference evidence="1 2" key="1">
    <citation type="submission" date="2024-09" db="EMBL/GenBank/DDBJ databases">
        <authorList>
            <person name="Sun Q."/>
            <person name="Mori K."/>
        </authorList>
    </citation>
    <scope>NUCLEOTIDE SEQUENCE [LARGE SCALE GENOMIC DNA]</scope>
    <source>
        <strain evidence="1 2">CGMCC 1.15906</strain>
    </source>
</reference>
<keyword evidence="1" id="KW-0436">Ligase</keyword>
<evidence type="ECO:0000313" key="1">
    <source>
        <dbReference type="EMBL" id="MFC0628285.1"/>
    </source>
</evidence>
<dbReference type="Gene3D" id="3.90.1140.10">
    <property type="entry name" value="Cyclic phosphodiesterase"/>
    <property type="match status" value="1"/>
</dbReference>
<comment type="caution">
    <text evidence="1">The sequence shown here is derived from an EMBL/GenBank/DDBJ whole genome shotgun (WGS) entry which is preliminary data.</text>
</comment>
<dbReference type="Pfam" id="PF13563">
    <property type="entry name" value="2_5_RNA_ligase2"/>
    <property type="match status" value="1"/>
</dbReference>
<organism evidence="1 2">
    <name type="scientific">Kribbella deserti</name>
    <dbReference type="NCBI Taxonomy" id="1926257"/>
    <lineage>
        <taxon>Bacteria</taxon>
        <taxon>Bacillati</taxon>
        <taxon>Actinomycetota</taxon>
        <taxon>Actinomycetes</taxon>
        <taxon>Propionibacteriales</taxon>
        <taxon>Kribbellaceae</taxon>
        <taxon>Kribbella</taxon>
    </lineage>
</organism>
<dbReference type="Proteomes" id="UP001589890">
    <property type="component" value="Unassembled WGS sequence"/>
</dbReference>
<protein>
    <submittedName>
        <fullName evidence="1">2'-5' RNA ligase family protein</fullName>
    </submittedName>
</protein>
<keyword evidence="2" id="KW-1185">Reference proteome</keyword>
<gene>
    <name evidence="1" type="ORF">ACFFGN_29720</name>
</gene>